<gene>
    <name evidence="2" type="primary">Dvir\GJ26788</name>
    <name evidence="2" type="ORF">Dvir_GJ26788</name>
</gene>
<dbReference type="PROSITE" id="PS50097">
    <property type="entry name" value="BTB"/>
    <property type="match status" value="1"/>
</dbReference>
<proteinExistence type="predicted"/>
<dbReference type="OrthoDB" id="6359816at2759"/>
<dbReference type="Pfam" id="PF00651">
    <property type="entry name" value="BTB"/>
    <property type="match status" value="1"/>
</dbReference>
<name>A0A0Q9WUS4_DROVI</name>
<dbReference type="SMART" id="SM00225">
    <property type="entry name" value="BTB"/>
    <property type="match status" value="1"/>
</dbReference>
<dbReference type="Proteomes" id="UP000008792">
    <property type="component" value="Unassembled WGS sequence"/>
</dbReference>
<reference evidence="2 3" key="1">
    <citation type="journal article" date="2007" name="Nature">
        <title>Evolution of genes and genomes on the Drosophila phylogeny.</title>
        <authorList>
            <consortium name="Drosophila 12 Genomes Consortium"/>
            <person name="Clark A.G."/>
            <person name="Eisen M.B."/>
            <person name="Smith D.R."/>
            <person name="Bergman C.M."/>
            <person name="Oliver B."/>
            <person name="Markow T.A."/>
            <person name="Kaufman T.C."/>
            <person name="Kellis M."/>
            <person name="Gelbart W."/>
            <person name="Iyer V.N."/>
            <person name="Pollard D.A."/>
            <person name="Sackton T.B."/>
            <person name="Larracuente A.M."/>
            <person name="Singh N.D."/>
            <person name="Abad J.P."/>
            <person name="Abt D.N."/>
            <person name="Adryan B."/>
            <person name="Aguade M."/>
            <person name="Akashi H."/>
            <person name="Anderson W.W."/>
            <person name="Aquadro C.F."/>
            <person name="Ardell D.H."/>
            <person name="Arguello R."/>
            <person name="Artieri C.G."/>
            <person name="Barbash D.A."/>
            <person name="Barker D."/>
            <person name="Barsanti P."/>
            <person name="Batterham P."/>
            <person name="Batzoglou S."/>
            <person name="Begun D."/>
            <person name="Bhutkar A."/>
            <person name="Blanco E."/>
            <person name="Bosak S.A."/>
            <person name="Bradley R.K."/>
            <person name="Brand A.D."/>
            <person name="Brent M.R."/>
            <person name="Brooks A.N."/>
            <person name="Brown R.H."/>
            <person name="Butlin R.K."/>
            <person name="Caggese C."/>
            <person name="Calvi B.R."/>
            <person name="Bernardo de Carvalho A."/>
            <person name="Caspi A."/>
            <person name="Castrezana S."/>
            <person name="Celniker S.E."/>
            <person name="Chang J.L."/>
            <person name="Chapple C."/>
            <person name="Chatterji S."/>
            <person name="Chinwalla A."/>
            <person name="Civetta A."/>
            <person name="Clifton S.W."/>
            <person name="Comeron J.M."/>
            <person name="Costello J.C."/>
            <person name="Coyne J.A."/>
            <person name="Daub J."/>
            <person name="David R.G."/>
            <person name="Delcher A.L."/>
            <person name="Delehaunty K."/>
            <person name="Do C.B."/>
            <person name="Ebling H."/>
            <person name="Edwards K."/>
            <person name="Eickbush T."/>
            <person name="Evans J.D."/>
            <person name="Filipski A."/>
            <person name="Findeiss S."/>
            <person name="Freyhult E."/>
            <person name="Fulton L."/>
            <person name="Fulton R."/>
            <person name="Garcia A.C."/>
            <person name="Gardiner A."/>
            <person name="Garfield D.A."/>
            <person name="Garvin B.E."/>
            <person name="Gibson G."/>
            <person name="Gilbert D."/>
            <person name="Gnerre S."/>
            <person name="Godfrey J."/>
            <person name="Good R."/>
            <person name="Gotea V."/>
            <person name="Gravely B."/>
            <person name="Greenberg A.J."/>
            <person name="Griffiths-Jones S."/>
            <person name="Gross S."/>
            <person name="Guigo R."/>
            <person name="Gustafson E.A."/>
            <person name="Haerty W."/>
            <person name="Hahn M.W."/>
            <person name="Halligan D.L."/>
            <person name="Halpern A.L."/>
            <person name="Halter G.M."/>
            <person name="Han M.V."/>
            <person name="Heger A."/>
            <person name="Hillier L."/>
            <person name="Hinrichs A.S."/>
            <person name="Holmes I."/>
            <person name="Hoskins R.A."/>
            <person name="Hubisz M.J."/>
            <person name="Hultmark D."/>
            <person name="Huntley M.A."/>
            <person name="Jaffe D.B."/>
            <person name="Jagadeeshan S."/>
            <person name="Jeck W.R."/>
            <person name="Johnson J."/>
            <person name="Jones C.D."/>
            <person name="Jordan W.C."/>
            <person name="Karpen G.H."/>
            <person name="Kataoka E."/>
            <person name="Keightley P.D."/>
            <person name="Kheradpour P."/>
            <person name="Kirkness E.F."/>
            <person name="Koerich L.B."/>
            <person name="Kristiansen K."/>
            <person name="Kudrna D."/>
            <person name="Kulathinal R.J."/>
            <person name="Kumar S."/>
            <person name="Kwok R."/>
            <person name="Lander E."/>
            <person name="Langley C.H."/>
            <person name="Lapoint R."/>
            <person name="Lazzaro B.P."/>
            <person name="Lee S.J."/>
            <person name="Levesque L."/>
            <person name="Li R."/>
            <person name="Lin C.F."/>
            <person name="Lin M.F."/>
            <person name="Lindblad-Toh K."/>
            <person name="Llopart A."/>
            <person name="Long M."/>
            <person name="Low L."/>
            <person name="Lozovsky E."/>
            <person name="Lu J."/>
            <person name="Luo M."/>
            <person name="Machado C.A."/>
            <person name="Makalowski W."/>
            <person name="Marzo M."/>
            <person name="Matsuda M."/>
            <person name="Matzkin L."/>
            <person name="McAllister B."/>
            <person name="McBride C.S."/>
            <person name="McKernan B."/>
            <person name="McKernan K."/>
            <person name="Mendez-Lago M."/>
            <person name="Minx P."/>
            <person name="Mollenhauer M.U."/>
            <person name="Montooth K."/>
            <person name="Mount S.M."/>
            <person name="Mu X."/>
            <person name="Myers E."/>
            <person name="Negre B."/>
            <person name="Newfeld S."/>
            <person name="Nielsen R."/>
            <person name="Noor M.A."/>
            <person name="O'Grady P."/>
            <person name="Pachter L."/>
            <person name="Papaceit M."/>
            <person name="Parisi M.J."/>
            <person name="Parisi M."/>
            <person name="Parts L."/>
            <person name="Pedersen J.S."/>
            <person name="Pesole G."/>
            <person name="Phillippy A.M."/>
            <person name="Ponting C.P."/>
            <person name="Pop M."/>
            <person name="Porcelli D."/>
            <person name="Powell J.R."/>
            <person name="Prohaska S."/>
            <person name="Pruitt K."/>
            <person name="Puig M."/>
            <person name="Quesneville H."/>
            <person name="Ram K.R."/>
            <person name="Rand D."/>
            <person name="Rasmussen M.D."/>
            <person name="Reed L.K."/>
            <person name="Reenan R."/>
            <person name="Reily A."/>
            <person name="Remington K.A."/>
            <person name="Rieger T.T."/>
            <person name="Ritchie M.G."/>
            <person name="Robin C."/>
            <person name="Rogers Y.H."/>
            <person name="Rohde C."/>
            <person name="Rozas J."/>
            <person name="Rubenfield M.J."/>
            <person name="Ruiz A."/>
            <person name="Russo S."/>
            <person name="Salzberg S.L."/>
            <person name="Sanchez-Gracia A."/>
            <person name="Saranga D.J."/>
            <person name="Sato H."/>
            <person name="Schaeffer S.W."/>
            <person name="Schatz M.C."/>
            <person name="Schlenke T."/>
            <person name="Schwartz R."/>
            <person name="Segarra C."/>
            <person name="Singh R.S."/>
            <person name="Sirot L."/>
            <person name="Sirota M."/>
            <person name="Sisneros N.B."/>
            <person name="Smith C.D."/>
            <person name="Smith T.F."/>
            <person name="Spieth J."/>
            <person name="Stage D.E."/>
            <person name="Stark A."/>
            <person name="Stephan W."/>
            <person name="Strausberg R.L."/>
            <person name="Strempel S."/>
            <person name="Sturgill D."/>
            <person name="Sutton G."/>
            <person name="Sutton G.G."/>
            <person name="Tao W."/>
            <person name="Teichmann S."/>
            <person name="Tobari Y.N."/>
            <person name="Tomimura Y."/>
            <person name="Tsolas J.M."/>
            <person name="Valente V.L."/>
            <person name="Venter E."/>
            <person name="Venter J.C."/>
            <person name="Vicario S."/>
            <person name="Vieira F.G."/>
            <person name="Vilella A.J."/>
            <person name="Villasante A."/>
            <person name="Walenz B."/>
            <person name="Wang J."/>
            <person name="Wasserman M."/>
            <person name="Watts T."/>
            <person name="Wilson D."/>
            <person name="Wilson R.K."/>
            <person name="Wing R.A."/>
            <person name="Wolfner M.F."/>
            <person name="Wong A."/>
            <person name="Wong G.K."/>
            <person name="Wu C.I."/>
            <person name="Wu G."/>
            <person name="Yamamoto D."/>
            <person name="Yang H.P."/>
            <person name="Yang S.P."/>
            <person name="Yorke J.A."/>
            <person name="Yoshida K."/>
            <person name="Zdobnov E."/>
            <person name="Zhang P."/>
            <person name="Zhang Y."/>
            <person name="Zimin A.V."/>
            <person name="Baldwin J."/>
            <person name="Abdouelleil A."/>
            <person name="Abdulkadir J."/>
            <person name="Abebe A."/>
            <person name="Abera B."/>
            <person name="Abreu J."/>
            <person name="Acer S.C."/>
            <person name="Aftuck L."/>
            <person name="Alexander A."/>
            <person name="An P."/>
            <person name="Anderson E."/>
            <person name="Anderson S."/>
            <person name="Arachi H."/>
            <person name="Azer M."/>
            <person name="Bachantsang P."/>
            <person name="Barry A."/>
            <person name="Bayul T."/>
            <person name="Berlin A."/>
            <person name="Bessette D."/>
            <person name="Bloom T."/>
            <person name="Blye J."/>
            <person name="Boguslavskiy L."/>
            <person name="Bonnet C."/>
            <person name="Boukhgalter B."/>
            <person name="Bourzgui I."/>
            <person name="Brown A."/>
            <person name="Cahill P."/>
            <person name="Channer S."/>
            <person name="Cheshatsang Y."/>
            <person name="Chuda L."/>
            <person name="Citroen M."/>
            <person name="Collymore A."/>
            <person name="Cooke P."/>
            <person name="Costello M."/>
            <person name="D'Aco K."/>
            <person name="Daza R."/>
            <person name="De Haan G."/>
            <person name="DeGray S."/>
            <person name="DeMaso C."/>
            <person name="Dhargay N."/>
            <person name="Dooley K."/>
            <person name="Dooley E."/>
            <person name="Doricent M."/>
            <person name="Dorje P."/>
            <person name="Dorjee K."/>
            <person name="Dupes A."/>
            <person name="Elong R."/>
            <person name="Falk J."/>
            <person name="Farina A."/>
            <person name="Faro S."/>
            <person name="Ferguson D."/>
            <person name="Fisher S."/>
            <person name="Foley C.D."/>
            <person name="Franke A."/>
            <person name="Friedrich D."/>
            <person name="Gadbois L."/>
            <person name="Gearin G."/>
            <person name="Gearin C.R."/>
            <person name="Giannoukos G."/>
            <person name="Goode T."/>
            <person name="Graham J."/>
            <person name="Grandbois E."/>
            <person name="Grewal S."/>
            <person name="Gyaltsen K."/>
            <person name="Hafez N."/>
            <person name="Hagos B."/>
            <person name="Hall J."/>
            <person name="Henson C."/>
            <person name="Hollinger A."/>
            <person name="Honan T."/>
            <person name="Huard M.D."/>
            <person name="Hughes L."/>
            <person name="Hurhula B."/>
            <person name="Husby M.E."/>
            <person name="Kamat A."/>
            <person name="Kanga B."/>
            <person name="Kashin S."/>
            <person name="Khazanovich D."/>
            <person name="Kisner P."/>
            <person name="Lance K."/>
            <person name="Lara M."/>
            <person name="Lee W."/>
            <person name="Lennon N."/>
            <person name="Letendre F."/>
            <person name="LeVine R."/>
            <person name="Lipovsky A."/>
            <person name="Liu X."/>
            <person name="Liu J."/>
            <person name="Liu S."/>
            <person name="Lokyitsang T."/>
            <person name="Lokyitsang Y."/>
            <person name="Lubonja R."/>
            <person name="Lui A."/>
            <person name="MacDonald P."/>
            <person name="Magnisalis V."/>
            <person name="Maru K."/>
            <person name="Matthews C."/>
            <person name="McCusker W."/>
            <person name="McDonough S."/>
            <person name="Mehta T."/>
            <person name="Meldrim J."/>
            <person name="Meneus L."/>
            <person name="Mihai O."/>
            <person name="Mihalev A."/>
            <person name="Mihova T."/>
            <person name="Mittelman R."/>
            <person name="Mlenga V."/>
            <person name="Montmayeur A."/>
            <person name="Mulrain L."/>
            <person name="Navidi A."/>
            <person name="Naylor J."/>
            <person name="Negash T."/>
            <person name="Nguyen T."/>
            <person name="Nguyen N."/>
            <person name="Nicol R."/>
            <person name="Norbu C."/>
            <person name="Norbu N."/>
            <person name="Novod N."/>
            <person name="O'Neill B."/>
            <person name="Osman S."/>
            <person name="Markiewicz E."/>
            <person name="Oyono O.L."/>
            <person name="Patti C."/>
            <person name="Phunkhang P."/>
            <person name="Pierre F."/>
            <person name="Priest M."/>
            <person name="Raghuraman S."/>
            <person name="Rege F."/>
            <person name="Reyes R."/>
            <person name="Rise C."/>
            <person name="Rogov P."/>
            <person name="Ross K."/>
            <person name="Ryan E."/>
            <person name="Settipalli S."/>
            <person name="Shea T."/>
            <person name="Sherpa N."/>
            <person name="Shi L."/>
            <person name="Shih D."/>
            <person name="Sparrow T."/>
            <person name="Spaulding J."/>
            <person name="Stalker J."/>
            <person name="Stange-Thomann N."/>
            <person name="Stavropoulos S."/>
            <person name="Stone C."/>
            <person name="Strader C."/>
            <person name="Tesfaye S."/>
            <person name="Thomson T."/>
            <person name="Thoulutsang Y."/>
            <person name="Thoulutsang D."/>
            <person name="Topham K."/>
            <person name="Topping I."/>
            <person name="Tsamla T."/>
            <person name="Vassiliev H."/>
            <person name="Vo A."/>
            <person name="Wangchuk T."/>
            <person name="Wangdi T."/>
            <person name="Weiand M."/>
            <person name="Wilkinson J."/>
            <person name="Wilson A."/>
            <person name="Yadav S."/>
            <person name="Young G."/>
            <person name="Yu Q."/>
            <person name="Zembek L."/>
            <person name="Zhong D."/>
            <person name="Zimmer A."/>
            <person name="Zwirko Z."/>
            <person name="Jaffe D.B."/>
            <person name="Alvarez P."/>
            <person name="Brockman W."/>
            <person name="Butler J."/>
            <person name="Chin C."/>
            <person name="Gnerre S."/>
            <person name="Grabherr M."/>
            <person name="Kleber M."/>
            <person name="Mauceli E."/>
            <person name="MacCallum I."/>
        </authorList>
    </citation>
    <scope>NUCLEOTIDE SEQUENCE [LARGE SCALE GENOMIC DNA]</scope>
    <source>
        <strain evidence="3">Tucson 15010-1051.87</strain>
    </source>
</reference>
<dbReference type="Gene3D" id="1.25.40.420">
    <property type="match status" value="1"/>
</dbReference>
<dbReference type="PANTHER" id="PTHR24413">
    <property type="entry name" value="SPECKLE-TYPE POZ PROTEIN"/>
    <property type="match status" value="1"/>
</dbReference>
<sequence>MQITRRFGCVVRYKEKLRCNNVTKDQQEIPAHKAILTARSEVFAAMFKHPMEENRWNCVTINDFDHDVLMEMLRFMYTGEAPNLADMVENLLAAAEKYGLDRLKAMCLKYLSDKLSIETAAITLKLADLYNVKDLQLNSVQFIRNHAASVANTANWQNLITTDKYLILNAFCEPKILLQLNDESKNET</sequence>
<dbReference type="EMBL" id="CH940647">
    <property type="protein sequence ID" value="KRF83984.1"/>
    <property type="molecule type" value="Genomic_DNA"/>
</dbReference>
<dbReference type="FunFam" id="3.30.710.10:FF:000159">
    <property type="entry name" value="Speckle-type POZ protein B"/>
    <property type="match status" value="1"/>
</dbReference>
<dbReference type="InParanoid" id="A0A0Q9WUS4"/>
<organism evidence="2 3">
    <name type="scientific">Drosophila virilis</name>
    <name type="common">Fruit fly</name>
    <dbReference type="NCBI Taxonomy" id="7244"/>
    <lineage>
        <taxon>Eukaryota</taxon>
        <taxon>Metazoa</taxon>
        <taxon>Ecdysozoa</taxon>
        <taxon>Arthropoda</taxon>
        <taxon>Hexapoda</taxon>
        <taxon>Insecta</taxon>
        <taxon>Pterygota</taxon>
        <taxon>Neoptera</taxon>
        <taxon>Endopterygota</taxon>
        <taxon>Diptera</taxon>
        <taxon>Brachycera</taxon>
        <taxon>Muscomorpha</taxon>
        <taxon>Ephydroidea</taxon>
        <taxon>Drosophilidae</taxon>
        <taxon>Drosophila</taxon>
    </lineage>
</organism>
<feature type="domain" description="BTB" evidence="1">
    <location>
        <begin position="13"/>
        <end position="80"/>
    </location>
</feature>
<dbReference type="InterPro" id="IPR000210">
    <property type="entry name" value="BTB/POZ_dom"/>
</dbReference>
<dbReference type="InterPro" id="IPR011333">
    <property type="entry name" value="SKP1/BTB/POZ_sf"/>
</dbReference>
<dbReference type="STRING" id="7244.A0A0Q9WUS4"/>
<dbReference type="SUPFAM" id="SSF54695">
    <property type="entry name" value="POZ domain"/>
    <property type="match status" value="1"/>
</dbReference>
<dbReference type="Gene3D" id="3.30.710.10">
    <property type="entry name" value="Potassium Channel Kv1.1, Chain A"/>
    <property type="match status" value="1"/>
</dbReference>
<evidence type="ECO:0000313" key="3">
    <source>
        <dbReference type="Proteomes" id="UP000008792"/>
    </source>
</evidence>
<dbReference type="AlphaFoldDB" id="A0A0Q9WUS4"/>
<keyword evidence="3" id="KW-1185">Reference proteome</keyword>
<evidence type="ECO:0000259" key="1">
    <source>
        <dbReference type="PROSITE" id="PS50097"/>
    </source>
</evidence>
<evidence type="ECO:0000313" key="2">
    <source>
        <dbReference type="EMBL" id="KRF83984.1"/>
    </source>
</evidence>
<accession>A0A0Q9WUS4</accession>
<protein>
    <recommendedName>
        <fullName evidence="1">BTB domain-containing protein</fullName>
    </recommendedName>
</protein>